<name>A0A8S1Q7K0_PARPR</name>
<evidence type="ECO:0000259" key="7">
    <source>
        <dbReference type="PROSITE" id="PS51873"/>
    </source>
</evidence>
<keyword evidence="9" id="KW-1185">Reference proteome</keyword>
<reference evidence="8" key="1">
    <citation type="submission" date="2021-01" db="EMBL/GenBank/DDBJ databases">
        <authorList>
            <consortium name="Genoscope - CEA"/>
            <person name="William W."/>
        </authorList>
    </citation>
    <scope>NUCLEOTIDE SEQUENCE</scope>
</reference>
<dbReference type="PROSITE" id="PS51873">
    <property type="entry name" value="TRIAD"/>
    <property type="match status" value="1"/>
</dbReference>
<dbReference type="InterPro" id="IPR001841">
    <property type="entry name" value="Znf_RING"/>
</dbReference>
<proteinExistence type="predicted"/>
<dbReference type="GO" id="GO:0016740">
    <property type="term" value="F:transferase activity"/>
    <property type="evidence" value="ECO:0007669"/>
    <property type="project" value="UniProtKB-KW"/>
</dbReference>
<dbReference type="Proteomes" id="UP000688137">
    <property type="component" value="Unassembled WGS sequence"/>
</dbReference>
<keyword evidence="4" id="KW-0863">Zinc-finger</keyword>
<dbReference type="OMA" id="CKCNSPI"/>
<evidence type="ECO:0000313" key="8">
    <source>
        <dbReference type="EMBL" id="CAD8111243.1"/>
    </source>
</evidence>
<dbReference type="GO" id="GO:0008270">
    <property type="term" value="F:zinc ion binding"/>
    <property type="evidence" value="ECO:0007669"/>
    <property type="project" value="UniProtKB-KW"/>
</dbReference>
<dbReference type="AlphaFoldDB" id="A0A8S1Q7K0"/>
<keyword evidence="6" id="KW-0862">Zinc</keyword>
<dbReference type="CDD" id="cd20335">
    <property type="entry name" value="BRcat_RBR"/>
    <property type="match status" value="1"/>
</dbReference>
<feature type="domain" description="RING-type" evidence="7">
    <location>
        <begin position="492"/>
        <end position="697"/>
    </location>
</feature>
<evidence type="ECO:0000256" key="4">
    <source>
        <dbReference type="ARBA" id="ARBA00022771"/>
    </source>
</evidence>
<organism evidence="8 9">
    <name type="scientific">Paramecium primaurelia</name>
    <dbReference type="NCBI Taxonomy" id="5886"/>
    <lineage>
        <taxon>Eukaryota</taxon>
        <taxon>Sar</taxon>
        <taxon>Alveolata</taxon>
        <taxon>Ciliophora</taxon>
        <taxon>Intramacronucleata</taxon>
        <taxon>Oligohymenophorea</taxon>
        <taxon>Peniculida</taxon>
        <taxon>Parameciidae</taxon>
        <taxon>Paramecium</taxon>
    </lineage>
</organism>
<comment type="caution">
    <text evidence="8">The sequence shown here is derived from an EMBL/GenBank/DDBJ whole genome shotgun (WGS) entry which is preliminary data.</text>
</comment>
<keyword evidence="1" id="KW-0808">Transferase</keyword>
<keyword evidence="2" id="KW-0479">Metal-binding</keyword>
<protein>
    <recommendedName>
        <fullName evidence="7">RING-type domain-containing protein</fullName>
    </recommendedName>
</protein>
<gene>
    <name evidence="8" type="ORF">PPRIM_AZ9-3.1.T1470005</name>
</gene>
<dbReference type="SMART" id="SM00184">
    <property type="entry name" value="RING"/>
    <property type="match status" value="2"/>
</dbReference>
<evidence type="ECO:0000256" key="5">
    <source>
        <dbReference type="ARBA" id="ARBA00022786"/>
    </source>
</evidence>
<evidence type="ECO:0000256" key="3">
    <source>
        <dbReference type="ARBA" id="ARBA00022737"/>
    </source>
</evidence>
<keyword evidence="5" id="KW-0833">Ubl conjugation pathway</keyword>
<dbReference type="InterPro" id="IPR044066">
    <property type="entry name" value="TRIAD_supradom"/>
</dbReference>
<evidence type="ECO:0000313" key="9">
    <source>
        <dbReference type="Proteomes" id="UP000688137"/>
    </source>
</evidence>
<evidence type="ECO:0000256" key="2">
    <source>
        <dbReference type="ARBA" id="ARBA00022723"/>
    </source>
</evidence>
<accession>A0A8S1Q7K0</accession>
<keyword evidence="3" id="KW-0677">Repeat</keyword>
<dbReference type="EMBL" id="CAJJDM010000151">
    <property type="protein sequence ID" value="CAD8111243.1"/>
    <property type="molecule type" value="Genomic_DNA"/>
</dbReference>
<evidence type="ECO:0000256" key="1">
    <source>
        <dbReference type="ARBA" id="ARBA00022679"/>
    </source>
</evidence>
<evidence type="ECO:0000256" key="6">
    <source>
        <dbReference type="ARBA" id="ARBA00022833"/>
    </source>
</evidence>
<sequence length="743" mass="86920">MDIQKIISDTIMETPKDEILKQFNERNIQVATIIKEKLLKWNSSQLINFEINTLEICFGVFFQQIIKQSQNQQIRNQFGIFMNQNQQLKDINQQKYIELCRKVFNKSLISLSPLNLDFKTIDDQLQESFIGEIYISGKQSQYYQSDKFSKKEPIKYYIFLFQSLQVNGTKLHLIFSTNKDPQFPQQQFQQQNQLPFQQQFNQNIQGNIFPKKFQQPQNQGLNQGQNQGQNQIQLARLLSFPIQQPNNSQFNIRSTQLNNNEQQNKNQNQPTFNNVNNQQFQNINQQFQPLNQNNIINNNEQQQKNSNQPTFNNFNNQQFQNINQQFQQPNQNNIINNKQNNNIFKNNAQNCQIQNYPQNQSIIMNNNNGNQFNFNNNNNQFQQKPNNNIGNNYQNNEIKNNVPTNLFNNNHQFNNPQLQFQNNAQNNIIQPSPITVQQPNFAANPILPQICNEPNIFSTVQMNTKQEDEQQEKKVNDFSRLQTKINTKIEDNSTECDICYEKYYLNPDEVIITPCCKKKVHLQCTQDNLNNKAKENMNFKKIVCHVCEQSLKQYQDYLKSNISIGLYVKIIKCEITANIPSICCKCSSPIQASLESKQVEIECLKCNTKLCSLCYQEYHGEIQTNQKCPSLLTEIQKAIADMPILVCPFCNLMQTKDDKCNHVTCYGCKIDLCSACSVERFPILQHGNHYHRVGCPDYAPLINNGKVVTEPEFLRRKCKRCLETNQPCQYPISLEEYKKEKQF</sequence>